<name>A0A0P9BFZ5_PSEFL</name>
<evidence type="ECO:0000313" key="1">
    <source>
        <dbReference type="EMBL" id="KPU62067.1"/>
    </source>
</evidence>
<accession>A0A0P9BFZ5</accession>
<dbReference type="EMBL" id="LJXB01000036">
    <property type="protein sequence ID" value="KPU62067.1"/>
    <property type="molecule type" value="Genomic_DNA"/>
</dbReference>
<sequence length="134" mass="14689">MHQCPHVLFGHSIIVDRGGCPEEYAPGESDVSLAAFVPVGSRETSSCVQVQTPELEVIVTATAIQSSFCGVSRHPEKPNCQGQQINELWANGGESPSRRFRLVHIVKHRASQQCMSWLTPSLGFLIAGFQSTRR</sequence>
<reference evidence="1 2" key="1">
    <citation type="submission" date="2015-09" db="EMBL/GenBank/DDBJ databases">
        <authorList>
            <person name="Jackson K.R."/>
            <person name="Lunt B.L."/>
            <person name="Fisher J.N.B."/>
            <person name="Gardner A.V."/>
            <person name="Bailey M.E."/>
            <person name="Deus L.M."/>
            <person name="Earl A.S."/>
            <person name="Gibby P.D."/>
            <person name="Hartmann K.A."/>
            <person name="Liu J.E."/>
            <person name="Manci A.M."/>
            <person name="Nielsen D.A."/>
            <person name="Solomon M.B."/>
            <person name="Breakwell D.P."/>
            <person name="Burnett S.H."/>
            <person name="Grose J.H."/>
        </authorList>
    </citation>
    <scope>NUCLEOTIDE SEQUENCE [LARGE SCALE GENOMIC DNA]</scope>
    <source>
        <strain evidence="1 2">S613</strain>
    </source>
</reference>
<proteinExistence type="predicted"/>
<dbReference type="PATRIC" id="fig|294.162.peg.149"/>
<comment type="caution">
    <text evidence="1">The sequence shown here is derived from an EMBL/GenBank/DDBJ whole genome shotgun (WGS) entry which is preliminary data.</text>
</comment>
<organism evidence="1 2">
    <name type="scientific">Pseudomonas fluorescens</name>
    <dbReference type="NCBI Taxonomy" id="294"/>
    <lineage>
        <taxon>Bacteria</taxon>
        <taxon>Pseudomonadati</taxon>
        <taxon>Pseudomonadota</taxon>
        <taxon>Gammaproteobacteria</taxon>
        <taxon>Pseudomonadales</taxon>
        <taxon>Pseudomonadaceae</taxon>
        <taxon>Pseudomonas</taxon>
    </lineage>
</organism>
<dbReference type="AlphaFoldDB" id="A0A0P9BFZ5"/>
<protein>
    <submittedName>
        <fullName evidence="1">Uncharacterized protein</fullName>
    </submittedName>
</protein>
<dbReference type="Proteomes" id="UP000050349">
    <property type="component" value="Unassembled WGS sequence"/>
</dbReference>
<evidence type="ECO:0000313" key="2">
    <source>
        <dbReference type="Proteomes" id="UP000050349"/>
    </source>
</evidence>
<gene>
    <name evidence="1" type="ORF">AN403_6181</name>
</gene>